<sequence length="150" mass="17210">MIKIGDVFAIATTSGKAYFQFVKKIPPMGSLIRVLPGTYHDEPDLDVLVEEKTNFWIFFPVSAALKQGIIQKANSCTVPTHSKETPTFRAGVVDPSTGRVDAWWFWNGEKEWKVGEITEEQRKFPIRGTWNDTLLVQRIEEGWLPEKDRR</sequence>
<gene>
    <name evidence="1" type="ORF">F3K53_15345</name>
</gene>
<dbReference type="EMBL" id="VWXT01000241">
    <property type="protein sequence ID" value="KAA6178310.1"/>
    <property type="molecule type" value="Genomic_DNA"/>
</dbReference>
<dbReference type="Proteomes" id="UP000323909">
    <property type="component" value="Unassembled WGS sequence"/>
</dbReference>
<evidence type="ECO:0000313" key="1">
    <source>
        <dbReference type="EMBL" id="KAA6178310.1"/>
    </source>
</evidence>
<accession>A0A5M8F3Q5</accession>
<comment type="caution">
    <text evidence="1">The sequence shown here is derived from an EMBL/GenBank/DDBJ whole genome shotgun (WGS) entry which is preliminary data.</text>
</comment>
<dbReference type="AlphaFoldDB" id="A0A5M8F3Q5"/>
<protein>
    <submittedName>
        <fullName evidence="1">Uncharacterized protein</fullName>
    </submittedName>
</protein>
<organism evidence="1 2">
    <name type="scientific">Pseudomonas veronii</name>
    <dbReference type="NCBI Taxonomy" id="76761"/>
    <lineage>
        <taxon>Bacteria</taxon>
        <taxon>Pseudomonadati</taxon>
        <taxon>Pseudomonadota</taxon>
        <taxon>Gammaproteobacteria</taxon>
        <taxon>Pseudomonadales</taxon>
        <taxon>Pseudomonadaceae</taxon>
        <taxon>Pseudomonas</taxon>
    </lineage>
</organism>
<dbReference type="RefSeq" id="WP_150055902.1">
    <property type="nucleotide sequence ID" value="NZ_VWXT01000241.1"/>
</dbReference>
<name>A0A5M8F3Q5_PSEVE</name>
<evidence type="ECO:0000313" key="2">
    <source>
        <dbReference type="Proteomes" id="UP000323909"/>
    </source>
</evidence>
<reference evidence="1 2" key="1">
    <citation type="submission" date="2019-09" db="EMBL/GenBank/DDBJ databases">
        <title>Genomic sequencing of 4 copper resistant soil isolates.</title>
        <authorList>
            <person name="Havryliuk O."/>
        </authorList>
    </citation>
    <scope>NUCLEOTIDE SEQUENCE [LARGE SCALE GENOMIC DNA]</scope>
    <source>
        <strain evidence="1 2">UKR4</strain>
    </source>
</reference>
<proteinExistence type="predicted"/>